<sequence length="339" mass="38132">MSDKIRNIQPLGFPWKTADPFLFCVHHRDEYPQGNEEMGPAVNLAGRNMGSDFTVKDGFRMYHGMKVPGFPSHPHRGFETVTVTKEGIIDHADSMGAAGRFGFGDVQWMTAGKGVQHSEMFPLLNRDKGNTLELFQIWLNLPSKSKMVQPYFSMFWHEKIPVIKHTDDVGRHSEIKIIAGNYNGQKALDPAPESWAAEMDHEVGIWTIQLDAGAQLTLPATQSIDTHRTLYFYQGTGLTLEGREIAPYHSIEVKSDEALTLQAGNSETHLLLLQGKPIKEPVVQHGPFVMNSAAEIQETMRDYGRTQFGGWPWPKSEQVHDRASGRFARHADGREERPV</sequence>
<protein>
    <submittedName>
        <fullName evidence="6">Pirin family protein</fullName>
    </submittedName>
</protein>
<keyword evidence="7" id="KW-1185">Reference proteome</keyword>
<dbReference type="PIRSF" id="PIRSF006232">
    <property type="entry name" value="Pirin"/>
    <property type="match status" value="1"/>
</dbReference>
<feature type="region of interest" description="Disordered" evidence="3">
    <location>
        <begin position="311"/>
        <end position="339"/>
    </location>
</feature>
<dbReference type="InterPro" id="IPR014710">
    <property type="entry name" value="RmlC-like_jellyroll"/>
</dbReference>
<feature type="compositionally biased region" description="Basic and acidic residues" evidence="3">
    <location>
        <begin position="317"/>
        <end position="339"/>
    </location>
</feature>
<evidence type="ECO:0000256" key="3">
    <source>
        <dbReference type="SAM" id="MobiDB-lite"/>
    </source>
</evidence>
<dbReference type="EMBL" id="CP106679">
    <property type="protein sequence ID" value="UXP31510.1"/>
    <property type="molecule type" value="Genomic_DNA"/>
</dbReference>
<dbReference type="CDD" id="cd02909">
    <property type="entry name" value="cupin_pirin_N"/>
    <property type="match status" value="1"/>
</dbReference>
<dbReference type="InterPro" id="IPR011051">
    <property type="entry name" value="RmlC_Cupin_sf"/>
</dbReference>
<organism evidence="6 7">
    <name type="scientific">Reichenbachiella agarivorans</name>
    <dbReference type="NCBI Taxonomy" id="2979464"/>
    <lineage>
        <taxon>Bacteria</taxon>
        <taxon>Pseudomonadati</taxon>
        <taxon>Bacteroidota</taxon>
        <taxon>Cytophagia</taxon>
        <taxon>Cytophagales</taxon>
        <taxon>Reichenbachiellaceae</taxon>
        <taxon>Reichenbachiella</taxon>
    </lineage>
</organism>
<dbReference type="Gene3D" id="2.60.120.10">
    <property type="entry name" value="Jelly Rolls"/>
    <property type="match status" value="2"/>
</dbReference>
<dbReference type="Pfam" id="PF05726">
    <property type="entry name" value="Pirin_C"/>
    <property type="match status" value="1"/>
</dbReference>
<evidence type="ECO:0000313" key="6">
    <source>
        <dbReference type="EMBL" id="UXP31510.1"/>
    </source>
</evidence>
<evidence type="ECO:0000259" key="5">
    <source>
        <dbReference type="Pfam" id="PF05726"/>
    </source>
</evidence>
<dbReference type="CDD" id="cd02247">
    <property type="entry name" value="cupin_pirin_C"/>
    <property type="match status" value="1"/>
</dbReference>
<dbReference type="Pfam" id="PF02678">
    <property type="entry name" value="Pirin"/>
    <property type="match status" value="1"/>
</dbReference>
<dbReference type="Proteomes" id="UP001065174">
    <property type="component" value="Chromosome"/>
</dbReference>
<evidence type="ECO:0000313" key="7">
    <source>
        <dbReference type="Proteomes" id="UP001065174"/>
    </source>
</evidence>
<dbReference type="SUPFAM" id="SSF51182">
    <property type="entry name" value="RmlC-like cupins"/>
    <property type="match status" value="1"/>
</dbReference>
<dbReference type="InterPro" id="IPR003829">
    <property type="entry name" value="Pirin_N_dom"/>
</dbReference>
<feature type="domain" description="Pirin C-terminal" evidence="5">
    <location>
        <begin position="206"/>
        <end position="309"/>
    </location>
</feature>
<dbReference type="PANTHER" id="PTHR13903">
    <property type="entry name" value="PIRIN-RELATED"/>
    <property type="match status" value="1"/>
</dbReference>
<name>A0ABY6CNA2_9BACT</name>
<dbReference type="RefSeq" id="WP_262308949.1">
    <property type="nucleotide sequence ID" value="NZ_CP106679.1"/>
</dbReference>
<reference evidence="6" key="1">
    <citation type="submission" date="2022-09" db="EMBL/GenBank/DDBJ databases">
        <title>Comparative genomics and taxonomic characterization of three novel marine species of genus Reichenbachiella exhibiting antioxidant and polysaccharide degradation activities.</title>
        <authorList>
            <person name="Muhammad N."/>
            <person name="Lee Y.-J."/>
            <person name="Ko J."/>
            <person name="Kim S.-G."/>
        </authorList>
    </citation>
    <scope>NUCLEOTIDE SEQUENCE</scope>
    <source>
        <strain evidence="6">BKB1-1</strain>
    </source>
</reference>
<gene>
    <name evidence="6" type="ORF">N6H18_14250</name>
</gene>
<evidence type="ECO:0000256" key="2">
    <source>
        <dbReference type="RuleBase" id="RU003457"/>
    </source>
</evidence>
<comment type="similarity">
    <text evidence="1 2">Belongs to the pirin family.</text>
</comment>
<dbReference type="PANTHER" id="PTHR13903:SF8">
    <property type="entry name" value="PIRIN"/>
    <property type="match status" value="1"/>
</dbReference>
<dbReference type="InterPro" id="IPR012093">
    <property type="entry name" value="Pirin"/>
</dbReference>
<evidence type="ECO:0000259" key="4">
    <source>
        <dbReference type="Pfam" id="PF02678"/>
    </source>
</evidence>
<feature type="domain" description="Pirin N-terminal" evidence="4">
    <location>
        <begin position="47"/>
        <end position="139"/>
    </location>
</feature>
<evidence type="ECO:0000256" key="1">
    <source>
        <dbReference type="ARBA" id="ARBA00008416"/>
    </source>
</evidence>
<dbReference type="InterPro" id="IPR008778">
    <property type="entry name" value="Pirin_C_dom"/>
</dbReference>
<proteinExistence type="inferred from homology"/>
<accession>A0ABY6CNA2</accession>